<dbReference type="SUPFAM" id="SSF53448">
    <property type="entry name" value="Nucleotide-diphospho-sugar transferases"/>
    <property type="match status" value="1"/>
</dbReference>
<dbReference type="PANTHER" id="PTHR22916">
    <property type="entry name" value="GLYCOSYLTRANSFERASE"/>
    <property type="match status" value="1"/>
</dbReference>
<evidence type="ECO:0000313" key="5">
    <source>
        <dbReference type="Proteomes" id="UP001597532"/>
    </source>
</evidence>
<feature type="domain" description="Glycosyltransferase 2-like" evidence="3">
    <location>
        <begin position="18"/>
        <end position="171"/>
    </location>
</feature>
<dbReference type="PANTHER" id="PTHR22916:SF51">
    <property type="entry name" value="GLYCOSYLTRANSFERASE EPSH-RELATED"/>
    <property type="match status" value="1"/>
</dbReference>
<dbReference type="EC" id="2.4.-.-" evidence="4"/>
<protein>
    <submittedName>
        <fullName evidence="4">Glycosyltransferase</fullName>
        <ecNumber evidence="4">2.4.-.-</ecNumber>
    </submittedName>
</protein>
<proteinExistence type="predicted"/>
<dbReference type="CDD" id="cd00761">
    <property type="entry name" value="Glyco_tranf_GTA_type"/>
    <property type="match status" value="1"/>
</dbReference>
<dbReference type="Pfam" id="PF00535">
    <property type="entry name" value="Glycos_transf_2"/>
    <property type="match status" value="1"/>
</dbReference>
<dbReference type="Proteomes" id="UP001597532">
    <property type="component" value="Unassembled WGS sequence"/>
</dbReference>
<evidence type="ECO:0000256" key="1">
    <source>
        <dbReference type="ARBA" id="ARBA00022676"/>
    </source>
</evidence>
<dbReference type="InterPro" id="IPR001173">
    <property type="entry name" value="Glyco_trans_2-like"/>
</dbReference>
<comment type="caution">
    <text evidence="4">The sequence shown here is derived from an EMBL/GenBank/DDBJ whole genome shotgun (WGS) entry which is preliminary data.</text>
</comment>
<keyword evidence="5" id="KW-1185">Reference proteome</keyword>
<evidence type="ECO:0000259" key="3">
    <source>
        <dbReference type="Pfam" id="PF00535"/>
    </source>
</evidence>
<evidence type="ECO:0000256" key="2">
    <source>
        <dbReference type="ARBA" id="ARBA00022679"/>
    </source>
</evidence>
<gene>
    <name evidence="4" type="ORF">ACFS1K_12355</name>
</gene>
<sequence>MNSQIIKDQIISTHPLISVIVPVYNVGNYLNRCIESILNQNYKELELILIDDGSTDNSVEICKQYVELDQRVKLFQQNNQGSSIARNTGLLNTTGEYISFVDSDDWILPEMLESMIEYAINNDLAVVECESIKSTDSNIDKIISEKLFEFKTETNEEALARIIENQKFAVWRRIYSKKIIGNLKFIPYKLHQDVFFTIDILKKIKHQGYIKTPFYCYNVENISIIRSPYSQKKLDAIDATFYVLNETKDFNNNIKINAKKHVIQQLMYHYHELYSHDNLDPHYKVRILIKNEISKALSLQSWSTYGLLIKYLPFKVYRVFLRINEFRISSQIYLIKLLR</sequence>
<dbReference type="EMBL" id="JBHUOK010000030">
    <property type="protein sequence ID" value="MFD2790556.1"/>
    <property type="molecule type" value="Genomic_DNA"/>
</dbReference>
<keyword evidence="2 4" id="KW-0808">Transferase</keyword>
<keyword evidence="1 4" id="KW-0328">Glycosyltransferase</keyword>
<dbReference type="InterPro" id="IPR029044">
    <property type="entry name" value="Nucleotide-diphossugar_trans"/>
</dbReference>
<name>A0ABW5VKR7_9FLAO</name>
<organism evidence="4 5">
    <name type="scientific">Arenibacter antarcticus</name>
    <dbReference type="NCBI Taxonomy" id="2040469"/>
    <lineage>
        <taxon>Bacteria</taxon>
        <taxon>Pseudomonadati</taxon>
        <taxon>Bacteroidota</taxon>
        <taxon>Flavobacteriia</taxon>
        <taxon>Flavobacteriales</taxon>
        <taxon>Flavobacteriaceae</taxon>
        <taxon>Arenibacter</taxon>
    </lineage>
</organism>
<dbReference type="RefSeq" id="WP_251806739.1">
    <property type="nucleotide sequence ID" value="NZ_CP166679.1"/>
</dbReference>
<evidence type="ECO:0000313" key="4">
    <source>
        <dbReference type="EMBL" id="MFD2790556.1"/>
    </source>
</evidence>
<reference evidence="5" key="1">
    <citation type="journal article" date="2019" name="Int. J. Syst. Evol. Microbiol.">
        <title>The Global Catalogue of Microorganisms (GCM) 10K type strain sequencing project: providing services to taxonomists for standard genome sequencing and annotation.</title>
        <authorList>
            <consortium name="The Broad Institute Genomics Platform"/>
            <consortium name="The Broad Institute Genome Sequencing Center for Infectious Disease"/>
            <person name="Wu L."/>
            <person name="Ma J."/>
        </authorList>
    </citation>
    <scope>NUCLEOTIDE SEQUENCE [LARGE SCALE GENOMIC DNA]</scope>
    <source>
        <strain evidence="5">KCTC 52924</strain>
    </source>
</reference>
<accession>A0ABW5VKR7</accession>
<dbReference type="GO" id="GO:0016757">
    <property type="term" value="F:glycosyltransferase activity"/>
    <property type="evidence" value="ECO:0007669"/>
    <property type="project" value="UniProtKB-KW"/>
</dbReference>
<dbReference type="Gene3D" id="3.90.550.10">
    <property type="entry name" value="Spore Coat Polysaccharide Biosynthesis Protein SpsA, Chain A"/>
    <property type="match status" value="1"/>
</dbReference>